<dbReference type="Proteomes" id="UP000694402">
    <property type="component" value="Unassembled WGS sequence"/>
</dbReference>
<keyword evidence="6" id="KW-1185">Reference proteome</keyword>
<evidence type="ECO:0000313" key="6">
    <source>
        <dbReference type="Proteomes" id="UP000694402"/>
    </source>
</evidence>
<evidence type="ECO:0000256" key="1">
    <source>
        <dbReference type="ARBA" id="ARBA00004613"/>
    </source>
</evidence>
<evidence type="ECO:0000256" key="3">
    <source>
        <dbReference type="ARBA" id="ARBA00022525"/>
    </source>
</evidence>
<dbReference type="PANTHER" id="PTHR15040">
    <property type="entry name" value="DERMATOPONTIN-RELATED"/>
    <property type="match status" value="1"/>
</dbReference>
<dbReference type="AlphaFoldDB" id="A0A8C8D7M2"/>
<reference evidence="5" key="1">
    <citation type="submission" date="2025-08" db="UniProtKB">
        <authorList>
            <consortium name="Ensembl"/>
        </authorList>
    </citation>
    <scope>IDENTIFICATION</scope>
</reference>
<dbReference type="PANTHER" id="PTHR15040:SF3">
    <property type="entry name" value="SI:DKEY-14D8.6-RELATED"/>
    <property type="match status" value="1"/>
</dbReference>
<evidence type="ECO:0000313" key="5">
    <source>
        <dbReference type="Ensembl" id="ENSOTSP00005022958.1"/>
    </source>
</evidence>
<dbReference type="InterPro" id="IPR026645">
    <property type="entry name" value="Dermatopontin"/>
</dbReference>
<protein>
    <submittedName>
        <fullName evidence="5">Uncharacterized protein</fullName>
    </submittedName>
</protein>
<sequence length="154" mass="18532">MPAIQTTITKVHGPRTLLGCGLRWENQFDQPLHFNCPSRQSISYIKKGRKGTKLHNNTYEDRLWGFECKDTFVYEPECHWSPYINDFDQEFTFEFPKNYVLTGMNSYHFNRHEDKVWKCYCCRVNSYCDFCVWGVWGGGDRRWRYQYCTRTSNC</sequence>
<comment type="subcellular location">
    <subcellularLocation>
        <location evidence="1">Secreted</location>
    </subcellularLocation>
</comment>
<organism evidence="5 6">
    <name type="scientific">Oncorhynchus tshawytscha</name>
    <name type="common">Chinook salmon</name>
    <name type="synonym">Salmo tshawytscha</name>
    <dbReference type="NCBI Taxonomy" id="74940"/>
    <lineage>
        <taxon>Eukaryota</taxon>
        <taxon>Metazoa</taxon>
        <taxon>Chordata</taxon>
        <taxon>Craniata</taxon>
        <taxon>Vertebrata</taxon>
        <taxon>Euteleostomi</taxon>
        <taxon>Actinopterygii</taxon>
        <taxon>Neopterygii</taxon>
        <taxon>Teleostei</taxon>
        <taxon>Protacanthopterygii</taxon>
        <taxon>Salmoniformes</taxon>
        <taxon>Salmonidae</taxon>
        <taxon>Salmoninae</taxon>
        <taxon>Oncorhynchus</taxon>
    </lineage>
</organism>
<accession>A0A8C8D7M2</accession>
<comment type="similarity">
    <text evidence="2">Belongs to the dermatopontin family.</text>
</comment>
<dbReference type="Ensembl" id="ENSOTST00005024853.2">
    <property type="protein sequence ID" value="ENSOTSP00005022958.1"/>
    <property type="gene ID" value="ENSOTSG00005010918.2"/>
</dbReference>
<dbReference type="GO" id="GO:0005615">
    <property type="term" value="C:extracellular space"/>
    <property type="evidence" value="ECO:0007669"/>
    <property type="project" value="TreeGrafter"/>
</dbReference>
<reference evidence="5" key="2">
    <citation type="submission" date="2025-09" db="UniProtKB">
        <authorList>
            <consortium name="Ensembl"/>
        </authorList>
    </citation>
    <scope>IDENTIFICATION</scope>
</reference>
<name>A0A8C8D7M2_ONCTS</name>
<dbReference type="GO" id="GO:0031012">
    <property type="term" value="C:extracellular matrix"/>
    <property type="evidence" value="ECO:0007669"/>
    <property type="project" value="TreeGrafter"/>
</dbReference>
<evidence type="ECO:0000256" key="4">
    <source>
        <dbReference type="ARBA" id="ARBA00023157"/>
    </source>
</evidence>
<dbReference type="GeneTree" id="ENSGT00390000010760"/>
<proteinExistence type="inferred from homology"/>
<dbReference type="Pfam" id="PF14704">
    <property type="entry name" value="DERM"/>
    <property type="match status" value="1"/>
</dbReference>
<keyword evidence="3" id="KW-0964">Secreted</keyword>
<evidence type="ECO:0000256" key="2">
    <source>
        <dbReference type="ARBA" id="ARBA00008712"/>
    </source>
</evidence>
<dbReference type="GO" id="GO:0030199">
    <property type="term" value="P:collagen fibril organization"/>
    <property type="evidence" value="ECO:0007669"/>
    <property type="project" value="TreeGrafter"/>
</dbReference>
<keyword evidence="4" id="KW-1015">Disulfide bond</keyword>